<dbReference type="KEGG" id="soh:D1869_03240"/>
<gene>
    <name evidence="2" type="ORF">D1869_03240</name>
</gene>
<protein>
    <submittedName>
        <fullName evidence="2">Thioesterase</fullName>
    </submittedName>
</protein>
<sequence length="149" mass="16791">MSNLQKSIRQPFSERFKKVGFLSVIVKVGESLEKTFIVKPEHSASAVSSGAVNVLSTPIMIAFMEDVSFTLAQKYLEKDKTTVGYHVDVKHLAPAPIGSEVRVKSTLIEINGKKLKFKVEAYYKDKKIGEGIHERVIVDFNEFMKRVNE</sequence>
<dbReference type="InterPro" id="IPR054485">
    <property type="entry name" value="FlK-like_dom"/>
</dbReference>
<accession>A0A650CEV1</accession>
<dbReference type="EMBL" id="CP045484">
    <property type="protein sequence ID" value="QGR16324.1"/>
    <property type="molecule type" value="Genomic_DNA"/>
</dbReference>
<dbReference type="PIRSF" id="PIRSF014972">
    <property type="entry name" value="FlK"/>
    <property type="match status" value="1"/>
</dbReference>
<proteinExistence type="predicted"/>
<dbReference type="Proteomes" id="UP000427373">
    <property type="component" value="Chromosome"/>
</dbReference>
<dbReference type="AlphaFoldDB" id="A0A650CEV1"/>
<reference evidence="2 3" key="1">
    <citation type="submission" date="2019-10" db="EMBL/GenBank/DDBJ databases">
        <title>Genome Sequences from Six Type Strain Members of the Archaeal Family Sulfolobaceae: Acidianus ambivalens, Acidianus infernus, Metallosphaera prunae, Stygiolobus azoricus, Sulfolobus metallicus, and Sulfurisphaera ohwakuensis.</title>
        <authorList>
            <person name="Counts J.A."/>
            <person name="Kelly R.M."/>
        </authorList>
    </citation>
    <scope>NUCLEOTIDE SEQUENCE [LARGE SCALE GENOMIC DNA]</scope>
    <source>
        <strain evidence="2 3">TA-1</strain>
    </source>
</reference>
<evidence type="ECO:0000313" key="2">
    <source>
        <dbReference type="EMBL" id="QGR16324.1"/>
    </source>
</evidence>
<name>A0A650CEV1_SULOH</name>
<dbReference type="PANTHER" id="PTHR36934">
    <property type="entry name" value="BLR0278 PROTEIN"/>
    <property type="match status" value="1"/>
</dbReference>
<dbReference type="SUPFAM" id="SSF54637">
    <property type="entry name" value="Thioesterase/thiol ester dehydrase-isomerase"/>
    <property type="match status" value="1"/>
</dbReference>
<dbReference type="InterPro" id="IPR025540">
    <property type="entry name" value="FlK"/>
</dbReference>
<evidence type="ECO:0000259" key="1">
    <source>
        <dbReference type="Pfam" id="PF22636"/>
    </source>
</evidence>
<dbReference type="PANTHER" id="PTHR36934:SF1">
    <property type="entry name" value="THIOESTERASE DOMAIN-CONTAINING PROTEIN"/>
    <property type="match status" value="1"/>
</dbReference>
<dbReference type="InterPro" id="IPR029069">
    <property type="entry name" value="HotDog_dom_sf"/>
</dbReference>
<feature type="domain" description="Fluoroacetyl-CoA-specific thioesterase-like" evidence="1">
    <location>
        <begin position="38"/>
        <end position="139"/>
    </location>
</feature>
<dbReference type="Pfam" id="PF22636">
    <property type="entry name" value="FlK"/>
    <property type="match status" value="1"/>
</dbReference>
<evidence type="ECO:0000313" key="3">
    <source>
        <dbReference type="Proteomes" id="UP000427373"/>
    </source>
</evidence>
<keyword evidence="3" id="KW-1185">Reference proteome</keyword>
<dbReference type="Gene3D" id="3.10.129.10">
    <property type="entry name" value="Hotdog Thioesterase"/>
    <property type="match status" value="1"/>
</dbReference>
<dbReference type="CDD" id="cd03440">
    <property type="entry name" value="hot_dog"/>
    <property type="match status" value="1"/>
</dbReference>
<organism evidence="2 3">
    <name type="scientific">Sulfurisphaera ohwakuensis</name>
    <dbReference type="NCBI Taxonomy" id="69656"/>
    <lineage>
        <taxon>Archaea</taxon>
        <taxon>Thermoproteota</taxon>
        <taxon>Thermoprotei</taxon>
        <taxon>Sulfolobales</taxon>
        <taxon>Sulfolobaceae</taxon>
        <taxon>Sulfurisphaera</taxon>
    </lineage>
</organism>